<keyword evidence="1" id="KW-0732">Signal</keyword>
<sequence>MKRILGVAAAVCATAALTGPAVAGAATNTGMSSIPAPGGTLELHATADCVQAQGRCFFNTQMNLLTPQGPIGFPQEFWARQTITLRSTDRSVWQEVSYSAPTGAPPETKGANINNVLSRSFKAVSGNEISVTYFGGGPLERFRTDGVAVQTDWATGKPTTEAGFIVCSNVQVVYSGVNFTTPAACAQTTFS</sequence>
<dbReference type="RefSeq" id="WP_168143134.1">
    <property type="nucleotide sequence ID" value="NZ_CBCSDT010000016.1"/>
</dbReference>
<dbReference type="AlphaFoldDB" id="A0A6H0S686"/>
<dbReference type="Proteomes" id="UP000501849">
    <property type="component" value="Chromosome"/>
</dbReference>
<organism evidence="2 3">
    <name type="scientific">Mycolicibacterium frederiksbergense</name>
    <dbReference type="NCBI Taxonomy" id="117567"/>
    <lineage>
        <taxon>Bacteria</taxon>
        <taxon>Bacillati</taxon>
        <taxon>Actinomycetota</taxon>
        <taxon>Actinomycetes</taxon>
        <taxon>Mycobacteriales</taxon>
        <taxon>Mycobacteriaceae</taxon>
        <taxon>Mycolicibacterium</taxon>
    </lineage>
</organism>
<dbReference type="EMBL" id="CP038799">
    <property type="protein sequence ID" value="QIV82676.1"/>
    <property type="molecule type" value="Genomic_DNA"/>
</dbReference>
<evidence type="ECO:0000313" key="2">
    <source>
        <dbReference type="EMBL" id="QIV82676.1"/>
    </source>
</evidence>
<keyword evidence="3" id="KW-1185">Reference proteome</keyword>
<evidence type="ECO:0008006" key="4">
    <source>
        <dbReference type="Google" id="ProtNLM"/>
    </source>
</evidence>
<protein>
    <recommendedName>
        <fullName evidence="4">Secreted protein</fullName>
    </recommendedName>
</protein>
<accession>A0A6H0S686</accession>
<name>A0A6H0S686_9MYCO</name>
<feature type="signal peptide" evidence="1">
    <location>
        <begin position="1"/>
        <end position="23"/>
    </location>
</feature>
<dbReference type="KEGG" id="mfre:EXE63_18675"/>
<evidence type="ECO:0000256" key="1">
    <source>
        <dbReference type="SAM" id="SignalP"/>
    </source>
</evidence>
<evidence type="ECO:0000313" key="3">
    <source>
        <dbReference type="Proteomes" id="UP000501849"/>
    </source>
</evidence>
<gene>
    <name evidence="2" type="ORF">EXE63_18675</name>
</gene>
<proteinExistence type="predicted"/>
<feature type="chain" id="PRO_5038363648" description="Secreted protein" evidence="1">
    <location>
        <begin position="24"/>
        <end position="191"/>
    </location>
</feature>
<reference evidence="2 3" key="1">
    <citation type="submission" date="2019-04" db="EMBL/GenBank/DDBJ databases">
        <title>Draft, Whole-Genome Sequence of the Anthracene-degrading Mycobacterium frederiksbergense LB501T, Isolated from a Polycyclic Aromatic Hydrocarbon (PAH)-Contaminated Soil.</title>
        <authorList>
            <person name="Augelletti F."/>
        </authorList>
    </citation>
    <scope>NUCLEOTIDE SEQUENCE [LARGE SCALE GENOMIC DNA]</scope>
    <source>
        <strain evidence="2 3">LB 501T</strain>
    </source>
</reference>